<feature type="region of interest" description="Disordered" evidence="1">
    <location>
        <begin position="234"/>
        <end position="276"/>
    </location>
</feature>
<accession>A0A375I7P0</accession>
<reference evidence="3 4" key="1">
    <citation type="submission" date="2018-01" db="EMBL/GenBank/DDBJ databases">
        <authorList>
            <person name="Gaut B.S."/>
            <person name="Morton B.R."/>
            <person name="Clegg M.T."/>
            <person name="Duvall M.R."/>
        </authorList>
    </citation>
    <scope>NUCLEOTIDE SEQUENCE [LARGE SCALE GENOMIC DNA]</scope>
    <source>
        <strain evidence="3">Cupriavidus taiwanensis LMG 19425</strain>
    </source>
</reference>
<dbReference type="AlphaFoldDB" id="A0A375I7P0"/>
<organism evidence="3 4">
    <name type="scientific">Cupriavidus taiwanensis</name>
    <dbReference type="NCBI Taxonomy" id="164546"/>
    <lineage>
        <taxon>Bacteria</taxon>
        <taxon>Pseudomonadati</taxon>
        <taxon>Pseudomonadota</taxon>
        <taxon>Betaproteobacteria</taxon>
        <taxon>Burkholderiales</taxon>
        <taxon>Burkholderiaceae</taxon>
        <taxon>Cupriavidus</taxon>
    </lineage>
</organism>
<feature type="transmembrane region" description="Helical" evidence="2">
    <location>
        <begin position="71"/>
        <end position="92"/>
    </location>
</feature>
<feature type="transmembrane region" description="Helical" evidence="2">
    <location>
        <begin position="40"/>
        <end position="59"/>
    </location>
</feature>
<name>A0A375I7P0_9BURK</name>
<evidence type="ECO:0000313" key="4">
    <source>
        <dbReference type="Proteomes" id="UP000255505"/>
    </source>
</evidence>
<proteinExistence type="predicted"/>
<evidence type="ECO:0000313" key="3">
    <source>
        <dbReference type="EMBL" id="SPK70843.1"/>
    </source>
</evidence>
<keyword evidence="2" id="KW-1133">Transmembrane helix</keyword>
<sequence>MISVRRRSVLVLAASATVTAISLSVLAGWQRGGPLPERLVWVAIGVVLVACTHLLPALARELPPAVRVAATVLWAACLFTTSYGHLTFFLLAQRHAGDLRVAALPVTESQPGRSLTVVMAQRADVTARLAAANAQRCNGNCPTLEGRRVAMAATLEALEAEAGDIRRGQVAQDRALERHDAVAADPVTVRLAALLGSRTTQVELLSGLMFATVLEGVACLLWTVTLRQRLQSATVPPTVPPGASASNPSVSPSHEPESCSRESVTNAVTPQPFPGLSHVRNEDDLTILRQAIAVGVLRPTVAGIRQHLRCSQAKASALRRQLESPPGVL</sequence>
<evidence type="ECO:0000256" key="2">
    <source>
        <dbReference type="SAM" id="Phobius"/>
    </source>
</evidence>
<gene>
    <name evidence="3" type="ORF">CT19425_30067</name>
</gene>
<keyword evidence="2" id="KW-0472">Membrane</keyword>
<protein>
    <submittedName>
        <fullName evidence="3">Putative membrane protein</fullName>
    </submittedName>
</protein>
<dbReference type="EMBL" id="LT991976">
    <property type="protein sequence ID" value="SPK70843.1"/>
    <property type="molecule type" value="Genomic_DNA"/>
</dbReference>
<dbReference type="Proteomes" id="UP000255505">
    <property type="component" value="Chromosome I"/>
</dbReference>
<evidence type="ECO:0000256" key="1">
    <source>
        <dbReference type="SAM" id="MobiDB-lite"/>
    </source>
</evidence>
<keyword evidence="2" id="KW-0812">Transmembrane</keyword>